<name>A0A8H7XNV8_PSICU</name>
<dbReference type="AlphaFoldDB" id="A0A8H7XNV8"/>
<dbReference type="OrthoDB" id="3235960at2759"/>
<comment type="caution">
    <text evidence="4">The sequence shown here is derived from an EMBL/GenBank/DDBJ whole genome shotgun (WGS) entry which is preliminary data.</text>
</comment>
<feature type="region of interest" description="Disordered" evidence="1">
    <location>
        <begin position="1"/>
        <end position="46"/>
    </location>
</feature>
<organism evidence="4">
    <name type="scientific">Psilocybe cubensis</name>
    <name type="common">Psychedelic mushroom</name>
    <name type="synonym">Stropharia cubensis</name>
    <dbReference type="NCBI Taxonomy" id="181762"/>
    <lineage>
        <taxon>Eukaryota</taxon>
        <taxon>Fungi</taxon>
        <taxon>Dikarya</taxon>
        <taxon>Basidiomycota</taxon>
        <taxon>Agaricomycotina</taxon>
        <taxon>Agaricomycetes</taxon>
        <taxon>Agaricomycetidae</taxon>
        <taxon>Agaricales</taxon>
        <taxon>Agaricineae</taxon>
        <taxon>Strophariaceae</taxon>
        <taxon>Psilocybe</taxon>
    </lineage>
</organism>
<feature type="transmembrane region" description="Helical" evidence="2">
    <location>
        <begin position="202"/>
        <end position="223"/>
    </location>
</feature>
<accession>A0A8H7XNV8</accession>
<protein>
    <recommendedName>
        <fullName evidence="3">DUF6535 domain-containing protein</fullName>
    </recommendedName>
</protein>
<feature type="transmembrane region" description="Helical" evidence="2">
    <location>
        <begin position="229"/>
        <end position="251"/>
    </location>
</feature>
<feature type="compositionally biased region" description="Polar residues" evidence="1">
    <location>
        <begin position="762"/>
        <end position="774"/>
    </location>
</feature>
<reference evidence="4" key="1">
    <citation type="submission" date="2021-02" db="EMBL/GenBank/DDBJ databases">
        <title>Psilocybe cubensis genome.</title>
        <authorList>
            <person name="Mckernan K.J."/>
            <person name="Crawford S."/>
            <person name="Trippe A."/>
            <person name="Kane L.T."/>
            <person name="Mclaughlin S."/>
        </authorList>
    </citation>
    <scope>NUCLEOTIDE SEQUENCE [LARGE SCALE GENOMIC DNA]</scope>
    <source>
        <strain evidence="4">MGC-MH-2018</strain>
    </source>
</reference>
<gene>
    <name evidence="4" type="ORF">JR316_011713</name>
</gene>
<evidence type="ECO:0000259" key="3">
    <source>
        <dbReference type="Pfam" id="PF20153"/>
    </source>
</evidence>
<dbReference type="Pfam" id="PF20153">
    <property type="entry name" value="DUF6535"/>
    <property type="match status" value="1"/>
</dbReference>
<evidence type="ECO:0000256" key="1">
    <source>
        <dbReference type="SAM" id="MobiDB-lite"/>
    </source>
</evidence>
<feature type="transmembrane region" description="Helical" evidence="2">
    <location>
        <begin position="66"/>
        <end position="85"/>
    </location>
</feature>
<evidence type="ECO:0000256" key="2">
    <source>
        <dbReference type="SAM" id="Phobius"/>
    </source>
</evidence>
<proteinExistence type="predicted"/>
<feature type="compositionally biased region" description="Polar residues" evidence="1">
    <location>
        <begin position="1"/>
        <end position="17"/>
    </location>
</feature>
<keyword evidence="2" id="KW-0812">Transmembrane</keyword>
<keyword evidence="2" id="KW-1133">Transmembrane helix</keyword>
<feature type="region of interest" description="Disordered" evidence="1">
    <location>
        <begin position="746"/>
        <end position="774"/>
    </location>
</feature>
<feature type="compositionally biased region" description="Basic and acidic residues" evidence="1">
    <location>
        <begin position="30"/>
        <end position="41"/>
    </location>
</feature>
<sequence>MSSNDSPDTPDTQANENDFQEAPPYWNLDDPLKHAPPRPEGDPWETLLKPLLKNDKMRCDSWKDEVQNLLIFAGLFSAVVTAFIVESYKSLQPDPNDTILILLSNIAIHIDGASRSNSTALPLVPLPFSPTPSAVRVNTFWFISLVLSLTTVLVGIIALQWLREHQSYSTNLTSRQKYALFMMRADGLKTWHVPKIFTSLPLLLQSALILFFGGTIDFLHAIGHLDVTIPVTVIIGVVLIFLVATTILPWLQMFVLSLRLATHKDHYPSGSGDERALYPEEIYNRPPSQCPYKSPQARAVRNLGITLHQLRHRIGRYLRRLHYRYAPGVFLPRFRKTTPKPEDFKPINNLVQYPIMRSFLYPKWTDFDLEWVALRDYYMRDVFKHSISQRGHDELETVPIHDIIHGLREQSQQDDLFSAAYYSFTEISQKMLKPSITRGMFQSIDDFCLQSSHLHDLLGSRYGVLLPKWVVADQAPLNLHALVKRLSIPLHQQNVEAFLFYRQHGIATSMKTELRIRLLTYLFHNKDVIVPKDLNRIPRCLRFRLIVDVWTGQLPYNLDEFSAYATPIADFTRILLQKIQENSDPTSIVNNALVRREIIQPFLTTSAHCALDAFECGDALKSLSDTYQSIFVYIEEALRTEMVLWTPEHCRPSLFFYTSSVFAYAATKPDGFRFSQWASPKNHFRSMCDTICEYRRRTIDHRISDRTIEEQLGYEYRNPKRFSKAWWDLLDSRKWPNDALESSSRVSMEQLTPLPDTPAPSLVSSQGSKLDSLQ</sequence>
<dbReference type="InterPro" id="IPR045338">
    <property type="entry name" value="DUF6535"/>
</dbReference>
<dbReference type="EMBL" id="JAFIQS010000015">
    <property type="protein sequence ID" value="KAG5163366.1"/>
    <property type="molecule type" value="Genomic_DNA"/>
</dbReference>
<feature type="domain" description="DUF6535" evidence="3">
    <location>
        <begin position="44"/>
        <end position="220"/>
    </location>
</feature>
<feature type="transmembrane region" description="Helical" evidence="2">
    <location>
        <begin position="140"/>
        <end position="162"/>
    </location>
</feature>
<keyword evidence="2" id="KW-0472">Membrane</keyword>
<evidence type="ECO:0000313" key="4">
    <source>
        <dbReference type="EMBL" id="KAG5163366.1"/>
    </source>
</evidence>